<dbReference type="SFLD" id="SFLDS00019">
    <property type="entry name" value="Glutathione_Transferase_(cytos"/>
    <property type="match status" value="1"/>
</dbReference>
<dbReference type="Gene3D" id="3.40.30.10">
    <property type="entry name" value="Glutaredoxin"/>
    <property type="match status" value="1"/>
</dbReference>
<proteinExistence type="evidence at transcript level"/>
<dbReference type="PROSITE" id="PS50405">
    <property type="entry name" value="GST_CTER"/>
    <property type="match status" value="1"/>
</dbReference>
<dbReference type="PANTHER" id="PTHR43900:SF3">
    <property type="entry name" value="GLUTATHIONE S-TRANSFERASE RHO"/>
    <property type="match status" value="1"/>
</dbReference>
<dbReference type="GO" id="GO:0006749">
    <property type="term" value="P:glutathione metabolic process"/>
    <property type="evidence" value="ECO:0007669"/>
    <property type="project" value="TreeGrafter"/>
</dbReference>
<dbReference type="Gene3D" id="1.20.1050.10">
    <property type="match status" value="1"/>
</dbReference>
<dbReference type="EMBL" id="ON304345">
    <property type="protein sequence ID" value="WAA68379.1"/>
    <property type="molecule type" value="mRNA"/>
</dbReference>
<dbReference type="InterPro" id="IPR010987">
    <property type="entry name" value="Glutathione-S-Trfase_C-like"/>
</dbReference>
<feature type="domain" description="GST N-terminal" evidence="5">
    <location>
        <begin position="2"/>
        <end position="83"/>
    </location>
</feature>
<accession>A0A9E8M4V3</accession>
<dbReference type="GO" id="GO:0043295">
    <property type="term" value="F:glutathione binding"/>
    <property type="evidence" value="ECO:0007669"/>
    <property type="project" value="TreeGrafter"/>
</dbReference>
<dbReference type="InterPro" id="IPR036249">
    <property type="entry name" value="Thioredoxin-like_sf"/>
</dbReference>
<dbReference type="Pfam" id="PF00043">
    <property type="entry name" value="GST_C"/>
    <property type="match status" value="1"/>
</dbReference>
<dbReference type="InterPro" id="IPR004045">
    <property type="entry name" value="Glutathione_S-Trfase_N"/>
</dbReference>
<comment type="catalytic activity">
    <reaction evidence="4">
        <text>RX + glutathione = an S-substituted glutathione + a halide anion + H(+)</text>
        <dbReference type="Rhea" id="RHEA:16437"/>
        <dbReference type="ChEBI" id="CHEBI:15378"/>
        <dbReference type="ChEBI" id="CHEBI:16042"/>
        <dbReference type="ChEBI" id="CHEBI:17792"/>
        <dbReference type="ChEBI" id="CHEBI:57925"/>
        <dbReference type="ChEBI" id="CHEBI:90779"/>
        <dbReference type="EC" id="2.5.1.18"/>
    </reaction>
</comment>
<dbReference type="FunFam" id="3.40.30.10:FF:000016">
    <property type="entry name" value="Glutathione S-transferase F2"/>
    <property type="match status" value="1"/>
</dbReference>
<reference evidence="7" key="1">
    <citation type="submission" date="2022-04" db="EMBL/GenBank/DDBJ databases">
        <title>Functional significance of asymmetrical retention of parental alleles in a hybrid pine species complex.</title>
        <authorList>
            <person name="Qu C."/>
        </authorList>
    </citation>
    <scope>NUCLEOTIDE SEQUENCE</scope>
</reference>
<dbReference type="SUPFAM" id="SSF47616">
    <property type="entry name" value="GST C-terminal domain-like"/>
    <property type="match status" value="1"/>
</dbReference>
<comment type="similarity">
    <text evidence="1">Belongs to the GST superfamily. Phi family.</text>
</comment>
<evidence type="ECO:0000256" key="2">
    <source>
        <dbReference type="ARBA" id="ARBA00012452"/>
    </source>
</evidence>
<dbReference type="Pfam" id="PF02798">
    <property type="entry name" value="GST_N"/>
    <property type="match status" value="1"/>
</dbReference>
<dbReference type="PANTHER" id="PTHR43900">
    <property type="entry name" value="GLUTATHIONE S-TRANSFERASE RHO"/>
    <property type="match status" value="1"/>
</dbReference>
<dbReference type="FunFam" id="1.20.1050.10:FF:000004">
    <property type="entry name" value="Glutathione S-transferase F2"/>
    <property type="match status" value="1"/>
</dbReference>
<dbReference type="EC" id="2.5.1.18" evidence="2"/>
<sequence length="218" mass="24429">MAAIKVHGFHASTATNMVLCCLNEKQVEYDFVLVDLLTGAHKKPQYLALNPFGVVPTIQDGDLTLFESRAIVRYLAQKFRGQGTDLLGSTLSEEALVYQWCEVEGQSFDPPVSTIVSQILLVPMRGGSTDEAAVEMSIEKLGKVLDIYEERLSKSKYLAGDFFSLADLQHLPHTHYLVNASGKGDLISSRKHVNAWWEDISSRPTWQKVAENMKFHRE</sequence>
<dbReference type="SFLD" id="SFLDG01154">
    <property type="entry name" value="Main.5:_Phi-like"/>
    <property type="match status" value="1"/>
</dbReference>
<evidence type="ECO:0000256" key="4">
    <source>
        <dbReference type="ARBA" id="ARBA00047960"/>
    </source>
</evidence>
<evidence type="ECO:0000256" key="3">
    <source>
        <dbReference type="ARBA" id="ARBA00022679"/>
    </source>
</evidence>
<dbReference type="GO" id="GO:0004364">
    <property type="term" value="F:glutathione transferase activity"/>
    <property type="evidence" value="ECO:0007669"/>
    <property type="project" value="UniProtKB-EC"/>
</dbReference>
<dbReference type="PROSITE" id="PS50404">
    <property type="entry name" value="GST_NTER"/>
    <property type="match status" value="1"/>
</dbReference>
<evidence type="ECO:0000313" key="7">
    <source>
        <dbReference type="EMBL" id="WAA68379.1"/>
    </source>
</evidence>
<keyword evidence="3 7" id="KW-0808">Transferase</keyword>
<feature type="domain" description="GST C-terminal" evidence="6">
    <location>
        <begin position="90"/>
        <end position="218"/>
    </location>
</feature>
<dbReference type="CDD" id="cd03053">
    <property type="entry name" value="GST_N_Phi"/>
    <property type="match status" value="1"/>
</dbReference>
<dbReference type="InterPro" id="IPR036282">
    <property type="entry name" value="Glutathione-S-Trfase_C_sf"/>
</dbReference>
<evidence type="ECO:0000259" key="6">
    <source>
        <dbReference type="PROSITE" id="PS50405"/>
    </source>
</evidence>
<dbReference type="AlphaFoldDB" id="A0A9E8M4V3"/>
<dbReference type="SFLD" id="SFLDG00358">
    <property type="entry name" value="Main_(cytGST)"/>
    <property type="match status" value="1"/>
</dbReference>
<dbReference type="GO" id="GO:0005737">
    <property type="term" value="C:cytoplasm"/>
    <property type="evidence" value="ECO:0007669"/>
    <property type="project" value="TreeGrafter"/>
</dbReference>
<dbReference type="GO" id="GO:0009636">
    <property type="term" value="P:response to toxic substance"/>
    <property type="evidence" value="ECO:0007669"/>
    <property type="project" value="UniProtKB-ARBA"/>
</dbReference>
<dbReference type="CDD" id="cd03187">
    <property type="entry name" value="GST_C_Phi"/>
    <property type="match status" value="1"/>
</dbReference>
<name>A0A9E8M4V3_9CONI</name>
<dbReference type="InterPro" id="IPR034347">
    <property type="entry name" value="GST_Phi_C"/>
</dbReference>
<organism evidence="7">
    <name type="scientific">Pinus densata</name>
    <dbReference type="NCBI Taxonomy" id="190402"/>
    <lineage>
        <taxon>Eukaryota</taxon>
        <taxon>Viridiplantae</taxon>
        <taxon>Streptophyta</taxon>
        <taxon>Embryophyta</taxon>
        <taxon>Tracheophyta</taxon>
        <taxon>Spermatophyta</taxon>
        <taxon>Pinopsida</taxon>
        <taxon>Pinidae</taxon>
        <taxon>Conifers I</taxon>
        <taxon>Pinales</taxon>
        <taxon>Pinaceae</taxon>
        <taxon>Pinus</taxon>
        <taxon>Pinus subgen. Pinus</taxon>
    </lineage>
</organism>
<protein>
    <recommendedName>
        <fullName evidence="2">glutathione transferase</fullName>
        <ecNumber evidence="2">2.5.1.18</ecNumber>
    </recommendedName>
</protein>
<gene>
    <name evidence="7" type="primary">GSTF6</name>
</gene>
<dbReference type="InterPro" id="IPR004046">
    <property type="entry name" value="GST_C"/>
</dbReference>
<evidence type="ECO:0000256" key="1">
    <source>
        <dbReference type="ARBA" id="ARBA00010128"/>
    </source>
</evidence>
<dbReference type="SUPFAM" id="SSF52833">
    <property type="entry name" value="Thioredoxin-like"/>
    <property type="match status" value="1"/>
</dbReference>
<dbReference type="InterPro" id="IPR040079">
    <property type="entry name" value="Glutathione_S-Trfase"/>
</dbReference>
<evidence type="ECO:0000259" key="5">
    <source>
        <dbReference type="PROSITE" id="PS50404"/>
    </source>
</evidence>